<dbReference type="PANTHER" id="PTHR47372">
    <property type="entry name" value="DAUER UP-REGULATED-RELATED"/>
    <property type="match status" value="1"/>
</dbReference>
<accession>A0ABD1PGQ7</accession>
<evidence type="ECO:0000313" key="2">
    <source>
        <dbReference type="EMBL" id="KAL2463099.1"/>
    </source>
</evidence>
<proteinExistence type="predicted"/>
<sequence length="270" mass="28927">MATNEQKFRAGETKGKYEEKTGQAMDSMKNKAQEAKDKASEMAHSAQGRTRESKDQTGSYLSEKAGATKEKTCETAETAKQKVGGAAQDTKEKASQMAESGSETADTGKEKTGGLFQKTGEQIKEMAQGTADAMKHTFGMADTDEDDPNTRREGTPPFWSRFANRTQKQGNKSGVSGNAIREDSCNSLAEDSSISAGTERVSVLSSVEEPPTISASCTKITGFNGFALSDYQTDEARDDGTAASSSGSPWFELQKDAATFVSQTLQRGQE</sequence>
<keyword evidence="3" id="KW-1185">Reference proteome</keyword>
<feature type="region of interest" description="Disordered" evidence="1">
    <location>
        <begin position="139"/>
        <end position="199"/>
    </location>
</feature>
<dbReference type="AlphaFoldDB" id="A0ABD1PGQ7"/>
<feature type="compositionally biased region" description="Polar residues" evidence="1">
    <location>
        <begin position="163"/>
        <end position="176"/>
    </location>
</feature>
<dbReference type="EMBL" id="JBFOLJ010000020">
    <property type="protein sequence ID" value="KAL2463099.1"/>
    <property type="molecule type" value="Genomic_DNA"/>
</dbReference>
<feature type="region of interest" description="Disordered" evidence="1">
    <location>
        <begin position="1"/>
        <end position="114"/>
    </location>
</feature>
<dbReference type="Proteomes" id="UP001604277">
    <property type="component" value="Unassembled WGS sequence"/>
</dbReference>
<feature type="compositionally biased region" description="Basic and acidic residues" evidence="1">
    <location>
        <begin position="66"/>
        <end position="80"/>
    </location>
</feature>
<feature type="compositionally biased region" description="Polar residues" evidence="1">
    <location>
        <begin position="185"/>
        <end position="196"/>
    </location>
</feature>
<dbReference type="Gene3D" id="1.20.120.20">
    <property type="entry name" value="Apolipoprotein"/>
    <property type="match status" value="1"/>
</dbReference>
<evidence type="ECO:0000313" key="3">
    <source>
        <dbReference type="Proteomes" id="UP001604277"/>
    </source>
</evidence>
<organism evidence="2 3">
    <name type="scientific">Forsythia ovata</name>
    <dbReference type="NCBI Taxonomy" id="205694"/>
    <lineage>
        <taxon>Eukaryota</taxon>
        <taxon>Viridiplantae</taxon>
        <taxon>Streptophyta</taxon>
        <taxon>Embryophyta</taxon>
        <taxon>Tracheophyta</taxon>
        <taxon>Spermatophyta</taxon>
        <taxon>Magnoliopsida</taxon>
        <taxon>eudicotyledons</taxon>
        <taxon>Gunneridae</taxon>
        <taxon>Pentapetalae</taxon>
        <taxon>asterids</taxon>
        <taxon>lamiids</taxon>
        <taxon>Lamiales</taxon>
        <taxon>Oleaceae</taxon>
        <taxon>Forsythieae</taxon>
        <taxon>Forsythia</taxon>
    </lineage>
</organism>
<comment type="caution">
    <text evidence="2">The sequence shown here is derived from an EMBL/GenBank/DDBJ whole genome shotgun (WGS) entry which is preliminary data.</text>
</comment>
<feature type="compositionally biased region" description="Basic and acidic residues" evidence="1">
    <location>
        <begin position="1"/>
        <end position="21"/>
    </location>
</feature>
<dbReference type="PANTHER" id="PTHR47372:SF11">
    <property type="entry name" value="RE19971P"/>
    <property type="match status" value="1"/>
</dbReference>
<gene>
    <name evidence="2" type="ORF">Fot_54336</name>
</gene>
<dbReference type="SUPFAM" id="SSF58113">
    <property type="entry name" value="Apolipoprotein A-I"/>
    <property type="match status" value="1"/>
</dbReference>
<protein>
    <submittedName>
        <fullName evidence="2">Late embryogenesis abundant protein</fullName>
    </submittedName>
</protein>
<reference evidence="3" key="1">
    <citation type="submission" date="2024-07" db="EMBL/GenBank/DDBJ databases">
        <title>Two chromosome-level genome assemblies of Korean endemic species Abeliophyllum distichum and Forsythia ovata (Oleaceae).</title>
        <authorList>
            <person name="Jang H."/>
        </authorList>
    </citation>
    <scope>NUCLEOTIDE SEQUENCE [LARGE SCALE GENOMIC DNA]</scope>
</reference>
<name>A0ABD1PGQ7_9LAMI</name>
<evidence type="ECO:0000256" key="1">
    <source>
        <dbReference type="SAM" id="MobiDB-lite"/>
    </source>
</evidence>
<feature type="compositionally biased region" description="Basic and acidic residues" evidence="1">
    <location>
        <begin position="28"/>
        <end position="41"/>
    </location>
</feature>